<evidence type="ECO:0000256" key="4">
    <source>
        <dbReference type="ARBA" id="ARBA00023136"/>
    </source>
</evidence>
<dbReference type="OrthoDB" id="9771198at2"/>
<feature type="transmembrane region" description="Helical" evidence="5">
    <location>
        <begin position="294"/>
        <end position="311"/>
    </location>
</feature>
<feature type="transmembrane region" description="Helical" evidence="5">
    <location>
        <begin position="220"/>
        <end position="242"/>
    </location>
</feature>
<evidence type="ECO:0000313" key="7">
    <source>
        <dbReference type="EMBL" id="QAY69652.1"/>
    </source>
</evidence>
<evidence type="ECO:0000256" key="5">
    <source>
        <dbReference type="SAM" id="Phobius"/>
    </source>
</evidence>
<evidence type="ECO:0000259" key="6">
    <source>
        <dbReference type="PROSITE" id="PS50801"/>
    </source>
</evidence>
<keyword evidence="2 5" id="KW-0812">Transmembrane</keyword>
<sequence length="491" mass="51512">MPSVRSVLRSPRLLRTEVLAGLVTAFALIPEATAFSIVLGVDPRLGLFSSVVGAVAIAFLGGRPAMVSAAAGSVALVAVPLVRDHGADYLVVAVVLSGLLQVALGLAGVAKLMRFIPRSVMVGFVNGLAILIFWSQMRHLVHVPWAVYPLVAAGVAVVVLFPRLTRAVPAPLVAIALLTVVTVAGGIGVPTVGDEGALPQSLPSLLVPDVPLNLDTLRVVAPYVAGMALVGLLESLLTAKLVDDVTDTRSDKSREAWGLGVTNVLAGLFGGQGVCAMIGQTVINVRGAGARSRVSTFMAGVFVLVLVVGLGDVVARIPMAALVAVMVMVAVMTFDWRSVRPATLRRMPRSETTVMVATVVVTVTTSNLAVGVVVGVLVAMVMFARRVAHFTRVTPVDDVAGTALDAAVRRRTYVVEGELFFASSNDLVHQFDYADDPDDVVVDLSRAHVWDASTVATLDAVRARYEARGKRVTIVGANADTAARLERLSDR</sequence>
<dbReference type="Pfam" id="PF01740">
    <property type="entry name" value="STAS"/>
    <property type="match status" value="1"/>
</dbReference>
<dbReference type="Gene3D" id="3.30.750.24">
    <property type="entry name" value="STAS domain"/>
    <property type="match status" value="1"/>
</dbReference>
<dbReference type="PROSITE" id="PS50801">
    <property type="entry name" value="STAS"/>
    <property type="match status" value="1"/>
</dbReference>
<dbReference type="SUPFAM" id="SSF52091">
    <property type="entry name" value="SpoIIaa-like"/>
    <property type="match status" value="1"/>
</dbReference>
<dbReference type="InterPro" id="IPR011547">
    <property type="entry name" value="SLC26A/SulP_dom"/>
</dbReference>
<evidence type="ECO:0000256" key="3">
    <source>
        <dbReference type="ARBA" id="ARBA00022989"/>
    </source>
</evidence>
<dbReference type="PANTHER" id="PTHR43310:SF1">
    <property type="entry name" value="SULFATE TRANSPORTER YBAR-RELATED"/>
    <property type="match status" value="1"/>
</dbReference>
<comment type="subcellular location">
    <subcellularLocation>
        <location evidence="1">Membrane</location>
        <topology evidence="1">Multi-pass membrane protein</topology>
    </subcellularLocation>
</comment>
<organism evidence="7 8">
    <name type="scientific">Xylanimonas protaetiae</name>
    <dbReference type="NCBI Taxonomy" id="2509457"/>
    <lineage>
        <taxon>Bacteria</taxon>
        <taxon>Bacillati</taxon>
        <taxon>Actinomycetota</taxon>
        <taxon>Actinomycetes</taxon>
        <taxon>Micrococcales</taxon>
        <taxon>Promicromonosporaceae</taxon>
        <taxon>Xylanimonas</taxon>
    </lineage>
</organism>
<feature type="transmembrane region" description="Helical" evidence="5">
    <location>
        <begin position="168"/>
        <end position="189"/>
    </location>
</feature>
<proteinExistence type="predicted"/>
<keyword evidence="8" id="KW-1185">Reference proteome</keyword>
<evidence type="ECO:0000256" key="2">
    <source>
        <dbReference type="ARBA" id="ARBA00022692"/>
    </source>
</evidence>
<dbReference type="InterPro" id="IPR036513">
    <property type="entry name" value="STAS_dom_sf"/>
</dbReference>
<feature type="domain" description="STAS" evidence="6">
    <location>
        <begin position="415"/>
        <end position="491"/>
    </location>
</feature>
<feature type="transmembrane region" description="Helical" evidence="5">
    <location>
        <begin position="119"/>
        <end position="137"/>
    </location>
</feature>
<dbReference type="RefSeq" id="WP_129187050.1">
    <property type="nucleotide sequence ID" value="NZ_CP035493.1"/>
</dbReference>
<dbReference type="InterPro" id="IPR052706">
    <property type="entry name" value="Membrane-Transporter-like"/>
</dbReference>
<accession>A0A4P6F287</accession>
<feature type="transmembrane region" description="Helical" evidence="5">
    <location>
        <begin position="354"/>
        <end position="383"/>
    </location>
</feature>
<keyword evidence="3 5" id="KW-1133">Transmembrane helix</keyword>
<dbReference type="Pfam" id="PF00916">
    <property type="entry name" value="Sulfate_transp"/>
    <property type="match status" value="2"/>
</dbReference>
<dbReference type="GO" id="GO:0016020">
    <property type="term" value="C:membrane"/>
    <property type="evidence" value="ECO:0007669"/>
    <property type="project" value="UniProtKB-SubCell"/>
</dbReference>
<dbReference type="AlphaFoldDB" id="A0A4P6F287"/>
<dbReference type="InterPro" id="IPR002645">
    <property type="entry name" value="STAS_dom"/>
</dbReference>
<evidence type="ECO:0000313" key="8">
    <source>
        <dbReference type="Proteomes" id="UP000292118"/>
    </source>
</evidence>
<feature type="transmembrane region" description="Helical" evidence="5">
    <location>
        <begin position="317"/>
        <end position="334"/>
    </location>
</feature>
<dbReference type="Proteomes" id="UP000292118">
    <property type="component" value="Chromosome"/>
</dbReference>
<feature type="transmembrane region" description="Helical" evidence="5">
    <location>
        <begin position="89"/>
        <end position="107"/>
    </location>
</feature>
<name>A0A4P6F287_9MICO</name>
<feature type="transmembrane region" description="Helical" evidence="5">
    <location>
        <begin position="143"/>
        <end position="161"/>
    </location>
</feature>
<dbReference type="EMBL" id="CP035493">
    <property type="protein sequence ID" value="QAY69652.1"/>
    <property type="molecule type" value="Genomic_DNA"/>
</dbReference>
<dbReference type="KEGG" id="xya:ET471_06030"/>
<evidence type="ECO:0000256" key="1">
    <source>
        <dbReference type="ARBA" id="ARBA00004141"/>
    </source>
</evidence>
<protein>
    <submittedName>
        <fullName evidence="7">SulP family inorganic anion transporter</fullName>
    </submittedName>
</protein>
<dbReference type="PANTHER" id="PTHR43310">
    <property type="entry name" value="SULFATE TRANSPORTER YBAR-RELATED"/>
    <property type="match status" value="1"/>
</dbReference>
<reference evidence="7 8" key="1">
    <citation type="submission" date="2019-01" db="EMBL/GenBank/DDBJ databases">
        <title>Genome sequencing of strain FW10M-9.</title>
        <authorList>
            <person name="Heo J."/>
            <person name="Kim S.-J."/>
            <person name="Kim J.-S."/>
            <person name="Hong S.-B."/>
            <person name="Kwon S.-W."/>
        </authorList>
    </citation>
    <scope>NUCLEOTIDE SEQUENCE [LARGE SCALE GENOMIC DNA]</scope>
    <source>
        <strain evidence="7 8">FW10M-9</strain>
    </source>
</reference>
<gene>
    <name evidence="7" type="ORF">ET471_06030</name>
</gene>
<feature type="transmembrane region" description="Helical" evidence="5">
    <location>
        <begin position="44"/>
        <end position="60"/>
    </location>
</feature>
<keyword evidence="4 5" id="KW-0472">Membrane</keyword>